<protein>
    <submittedName>
        <fullName evidence="2">Uncharacterized protein</fullName>
    </submittedName>
</protein>
<gene>
    <name evidence="2" type="ORF">PR048_011024</name>
</gene>
<feature type="compositionally biased region" description="Basic and acidic residues" evidence="1">
    <location>
        <begin position="64"/>
        <end position="79"/>
    </location>
</feature>
<dbReference type="Proteomes" id="UP001159363">
    <property type="component" value="Chromosome X"/>
</dbReference>
<name>A0ABQ9HLP5_9NEOP</name>
<evidence type="ECO:0000256" key="1">
    <source>
        <dbReference type="SAM" id="MobiDB-lite"/>
    </source>
</evidence>
<feature type="region of interest" description="Disordered" evidence="1">
    <location>
        <begin position="61"/>
        <end position="88"/>
    </location>
</feature>
<evidence type="ECO:0000313" key="2">
    <source>
        <dbReference type="EMBL" id="KAJ8884828.1"/>
    </source>
</evidence>
<comment type="caution">
    <text evidence="2">The sequence shown here is derived from an EMBL/GenBank/DDBJ whole genome shotgun (WGS) entry which is preliminary data.</text>
</comment>
<sequence>MGRGLKWVQAIIVEVSGPLSYKVITNDGVRMKQHVSSQEGSIETPAATGNYVAIVPNAVEGEDQSMRDTRGDMRGRQELRPPSPVEEAEFRGFAPSVPTISGQTKDFVM</sequence>
<accession>A0ABQ9HLP5</accession>
<proteinExistence type="predicted"/>
<reference evidence="2 3" key="1">
    <citation type="submission" date="2023-02" db="EMBL/GenBank/DDBJ databases">
        <title>LHISI_Scaffold_Assembly.</title>
        <authorList>
            <person name="Stuart O.P."/>
            <person name="Cleave R."/>
            <person name="Magrath M.J.L."/>
            <person name="Mikheyev A.S."/>
        </authorList>
    </citation>
    <scope>NUCLEOTIDE SEQUENCE [LARGE SCALE GENOMIC DNA]</scope>
    <source>
        <strain evidence="2">Daus_M_001</strain>
        <tissue evidence="2">Leg muscle</tissue>
    </source>
</reference>
<evidence type="ECO:0000313" key="3">
    <source>
        <dbReference type="Proteomes" id="UP001159363"/>
    </source>
</evidence>
<keyword evidence="3" id="KW-1185">Reference proteome</keyword>
<organism evidence="2 3">
    <name type="scientific">Dryococelus australis</name>
    <dbReference type="NCBI Taxonomy" id="614101"/>
    <lineage>
        <taxon>Eukaryota</taxon>
        <taxon>Metazoa</taxon>
        <taxon>Ecdysozoa</taxon>
        <taxon>Arthropoda</taxon>
        <taxon>Hexapoda</taxon>
        <taxon>Insecta</taxon>
        <taxon>Pterygota</taxon>
        <taxon>Neoptera</taxon>
        <taxon>Polyneoptera</taxon>
        <taxon>Phasmatodea</taxon>
        <taxon>Verophasmatodea</taxon>
        <taxon>Anareolatae</taxon>
        <taxon>Phasmatidae</taxon>
        <taxon>Eurycanthinae</taxon>
        <taxon>Dryococelus</taxon>
    </lineage>
</organism>
<dbReference type="EMBL" id="JARBHB010000004">
    <property type="protein sequence ID" value="KAJ8884828.1"/>
    <property type="molecule type" value="Genomic_DNA"/>
</dbReference>